<keyword evidence="2 5" id="KW-0812">Transmembrane</keyword>
<name>A0AAW5WEY5_9ENTR</name>
<proteinExistence type="predicted"/>
<dbReference type="GO" id="GO:0006457">
    <property type="term" value="P:protein folding"/>
    <property type="evidence" value="ECO:0007669"/>
    <property type="project" value="InterPro"/>
</dbReference>
<dbReference type="EMBL" id="JANDBG010000037">
    <property type="protein sequence ID" value="MCX9004610.1"/>
    <property type="molecule type" value="Genomic_DNA"/>
</dbReference>
<evidence type="ECO:0000256" key="5">
    <source>
        <dbReference type="SAM" id="Phobius"/>
    </source>
</evidence>
<dbReference type="AlphaFoldDB" id="A0AAW5WEY5"/>
<keyword evidence="4 5" id="KW-0472">Membrane</keyword>
<evidence type="ECO:0000313" key="6">
    <source>
        <dbReference type="EMBL" id="MCX9004610.1"/>
    </source>
</evidence>
<organism evidence="6 7">
    <name type="scientific">Citrobacter portucalensis</name>
    <dbReference type="NCBI Taxonomy" id="1639133"/>
    <lineage>
        <taxon>Bacteria</taxon>
        <taxon>Pseudomonadati</taxon>
        <taxon>Pseudomonadota</taxon>
        <taxon>Gammaproteobacteria</taxon>
        <taxon>Enterobacterales</taxon>
        <taxon>Enterobacteriaceae</taxon>
        <taxon>Citrobacter</taxon>
        <taxon>Citrobacter freundii complex</taxon>
    </lineage>
</organism>
<evidence type="ECO:0000256" key="3">
    <source>
        <dbReference type="ARBA" id="ARBA00022989"/>
    </source>
</evidence>
<dbReference type="Gene3D" id="1.20.1550.10">
    <property type="entry name" value="DsbB-like"/>
    <property type="match status" value="1"/>
</dbReference>
<feature type="transmembrane region" description="Helical" evidence="5">
    <location>
        <begin position="20"/>
        <end position="40"/>
    </location>
</feature>
<gene>
    <name evidence="6" type="ORF">NLN86_23625</name>
</gene>
<evidence type="ECO:0000313" key="7">
    <source>
        <dbReference type="Proteomes" id="UP001207430"/>
    </source>
</evidence>
<comment type="caution">
    <text evidence="6">The sequence shown here is derived from an EMBL/GenBank/DDBJ whole genome shotgun (WGS) entry which is preliminary data.</text>
</comment>
<evidence type="ECO:0000256" key="1">
    <source>
        <dbReference type="ARBA" id="ARBA00004141"/>
    </source>
</evidence>
<reference evidence="6" key="1">
    <citation type="submission" date="2022-07" db="EMBL/GenBank/DDBJ databases">
        <title>Genome Sequence of Citrobacter portucalensis from Edible Snails.</title>
        <authorList>
            <person name="Okafor A.C."/>
            <person name="Ogbo F.C."/>
            <person name="Ruppitsch W."/>
            <person name="Allerberger F."/>
        </authorList>
    </citation>
    <scope>NUCLEOTIDE SEQUENCE</scope>
    <source>
        <strain evidence="6">Igbk 7</strain>
    </source>
</reference>
<evidence type="ECO:0000256" key="2">
    <source>
        <dbReference type="ARBA" id="ARBA00022692"/>
    </source>
</evidence>
<dbReference type="Pfam" id="PF02600">
    <property type="entry name" value="DsbB"/>
    <property type="match status" value="1"/>
</dbReference>
<dbReference type="GO" id="GO:0016020">
    <property type="term" value="C:membrane"/>
    <property type="evidence" value="ECO:0007669"/>
    <property type="project" value="UniProtKB-SubCell"/>
</dbReference>
<dbReference type="InterPro" id="IPR023380">
    <property type="entry name" value="DsbB-like_sf"/>
</dbReference>
<dbReference type="SUPFAM" id="SSF158442">
    <property type="entry name" value="DsbB-like"/>
    <property type="match status" value="1"/>
</dbReference>
<keyword evidence="3 5" id="KW-1133">Transmembrane helix</keyword>
<evidence type="ECO:0000256" key="4">
    <source>
        <dbReference type="ARBA" id="ARBA00023136"/>
    </source>
</evidence>
<protein>
    <submittedName>
        <fullName evidence="6">Disulfide bond formation protein B</fullName>
    </submittedName>
</protein>
<feature type="transmembrane region" description="Helical" evidence="5">
    <location>
        <begin position="60"/>
        <end position="80"/>
    </location>
</feature>
<sequence length="81" mass="9452">MKFILELVGLWLQYAMGLKLCVVCIYERCALLGGLAIWMYSTVNTHRGTEAQRHTMLMFYLSPFVICGFYVRFPVWLPLVK</sequence>
<dbReference type="Proteomes" id="UP001207430">
    <property type="component" value="Unassembled WGS sequence"/>
</dbReference>
<dbReference type="GO" id="GO:0015035">
    <property type="term" value="F:protein-disulfide reductase activity"/>
    <property type="evidence" value="ECO:0007669"/>
    <property type="project" value="InterPro"/>
</dbReference>
<accession>A0AAW5WEY5</accession>
<comment type="subcellular location">
    <subcellularLocation>
        <location evidence="1">Membrane</location>
        <topology evidence="1">Multi-pass membrane protein</topology>
    </subcellularLocation>
</comment>
<dbReference type="InterPro" id="IPR003752">
    <property type="entry name" value="DiS_bond_form_DsbB/BdbC"/>
</dbReference>